<evidence type="ECO:0000256" key="1">
    <source>
        <dbReference type="SAM" id="MobiDB-lite"/>
    </source>
</evidence>
<dbReference type="InterPro" id="IPR029479">
    <property type="entry name" value="Nitroreductase"/>
</dbReference>
<dbReference type="PANTHER" id="PTHR23026:SF123">
    <property type="entry name" value="NAD(P)H NITROREDUCTASE RV3131-RELATED"/>
    <property type="match status" value="1"/>
</dbReference>
<protein>
    <submittedName>
        <fullName evidence="3">Nitroreductase family protein</fullName>
    </submittedName>
</protein>
<proteinExistence type="predicted"/>
<dbReference type="Pfam" id="PF00881">
    <property type="entry name" value="Nitroreductase"/>
    <property type="match status" value="1"/>
</dbReference>
<dbReference type="EMBL" id="MLJW01004432">
    <property type="protein sequence ID" value="OIQ69974.1"/>
    <property type="molecule type" value="Genomic_DNA"/>
</dbReference>
<gene>
    <name evidence="3" type="ORF">GALL_484200</name>
</gene>
<dbReference type="InterPro" id="IPR020051">
    <property type="entry name" value="SagB-type_dehydrogenase"/>
</dbReference>
<reference evidence="3" key="1">
    <citation type="submission" date="2016-10" db="EMBL/GenBank/DDBJ databases">
        <title>Sequence of Gallionella enrichment culture.</title>
        <authorList>
            <person name="Poehlein A."/>
            <person name="Muehling M."/>
            <person name="Daniel R."/>
        </authorList>
    </citation>
    <scope>NUCLEOTIDE SEQUENCE</scope>
</reference>
<organism evidence="3">
    <name type="scientific">mine drainage metagenome</name>
    <dbReference type="NCBI Taxonomy" id="410659"/>
    <lineage>
        <taxon>unclassified sequences</taxon>
        <taxon>metagenomes</taxon>
        <taxon>ecological metagenomes</taxon>
    </lineage>
</organism>
<comment type="caution">
    <text evidence="3">The sequence shown here is derived from an EMBL/GenBank/DDBJ whole genome shotgun (WGS) entry which is preliminary data.</text>
</comment>
<feature type="compositionally biased region" description="Polar residues" evidence="1">
    <location>
        <begin position="136"/>
        <end position="147"/>
    </location>
</feature>
<dbReference type="GO" id="GO:0016491">
    <property type="term" value="F:oxidoreductase activity"/>
    <property type="evidence" value="ECO:0007669"/>
    <property type="project" value="InterPro"/>
</dbReference>
<name>A0A1J5PF16_9ZZZZ</name>
<dbReference type="AlphaFoldDB" id="A0A1J5PF16"/>
<sequence>MARGFYHYDPDLHALVPIGVHAQELDAQLAAAEFAMGAPAAPQILITIAARFGRVSWKYSSVAYSLILKDVGVLLQTLYMMATDMGLGGCAIGTNNIDRFAKMTGLEFHVEGPVGQFALGRGTKSASVGAPPSVSIDINQSAEPPTR</sequence>
<accession>A0A1J5PF16</accession>
<dbReference type="PANTHER" id="PTHR23026">
    <property type="entry name" value="NADPH NITROREDUCTASE"/>
    <property type="match status" value="1"/>
</dbReference>
<dbReference type="InterPro" id="IPR050627">
    <property type="entry name" value="Nitroreductase/BluB"/>
</dbReference>
<evidence type="ECO:0000259" key="2">
    <source>
        <dbReference type="Pfam" id="PF00881"/>
    </source>
</evidence>
<dbReference type="InterPro" id="IPR000415">
    <property type="entry name" value="Nitroreductase-like"/>
</dbReference>
<feature type="region of interest" description="Disordered" evidence="1">
    <location>
        <begin position="125"/>
        <end position="147"/>
    </location>
</feature>
<feature type="domain" description="Nitroreductase" evidence="2">
    <location>
        <begin position="27"/>
        <end position="121"/>
    </location>
</feature>
<dbReference type="Gene3D" id="3.40.109.10">
    <property type="entry name" value="NADH Oxidase"/>
    <property type="match status" value="1"/>
</dbReference>
<dbReference type="NCBIfam" id="TIGR03605">
    <property type="entry name" value="antibiot_sagB"/>
    <property type="match status" value="1"/>
</dbReference>
<evidence type="ECO:0000313" key="3">
    <source>
        <dbReference type="EMBL" id="OIQ69974.1"/>
    </source>
</evidence>
<dbReference type="SUPFAM" id="SSF55469">
    <property type="entry name" value="FMN-dependent nitroreductase-like"/>
    <property type="match status" value="1"/>
</dbReference>
<dbReference type="CDD" id="cd02142">
    <property type="entry name" value="McbC_SagB-like_oxidoreductase"/>
    <property type="match status" value="1"/>
</dbReference>